<name>A0A2U1ZXE4_9MICO</name>
<evidence type="ECO:0000313" key="4">
    <source>
        <dbReference type="Proteomes" id="UP000245166"/>
    </source>
</evidence>
<dbReference type="GO" id="GO:0019262">
    <property type="term" value="P:N-acetylneuraminate catabolic process"/>
    <property type="evidence" value="ECO:0007669"/>
    <property type="project" value="TreeGrafter"/>
</dbReference>
<dbReference type="PANTHER" id="PTHR11280">
    <property type="entry name" value="GLUCOSAMINE-6-PHOSPHATE ISOMERASE"/>
    <property type="match status" value="1"/>
</dbReference>
<keyword evidence="4" id="KW-1185">Reference proteome</keyword>
<accession>A0A2U1ZXE4</accession>
<dbReference type="GO" id="GO:0006043">
    <property type="term" value="P:glucosamine catabolic process"/>
    <property type="evidence" value="ECO:0007669"/>
    <property type="project" value="TreeGrafter"/>
</dbReference>
<dbReference type="Pfam" id="PF01182">
    <property type="entry name" value="Glucosamine_iso"/>
    <property type="match status" value="1"/>
</dbReference>
<dbReference type="GO" id="GO:0005737">
    <property type="term" value="C:cytoplasm"/>
    <property type="evidence" value="ECO:0007669"/>
    <property type="project" value="TreeGrafter"/>
</dbReference>
<evidence type="ECO:0000313" key="3">
    <source>
        <dbReference type="EMBL" id="PWD51634.1"/>
    </source>
</evidence>
<evidence type="ECO:0000256" key="1">
    <source>
        <dbReference type="ARBA" id="ARBA00023277"/>
    </source>
</evidence>
<reference evidence="3 4" key="1">
    <citation type="submission" date="2018-03" db="EMBL/GenBank/DDBJ databases">
        <title>Genome assembly of novel Miniimonas species PCH200.</title>
        <authorList>
            <person name="Thakur V."/>
            <person name="Kumar V."/>
            <person name="Singh D."/>
        </authorList>
    </citation>
    <scope>NUCLEOTIDE SEQUENCE [LARGE SCALE GENOMIC DNA]</scope>
    <source>
        <strain evidence="3 4">PCH200</strain>
    </source>
</reference>
<dbReference type="GO" id="GO:0006046">
    <property type="term" value="P:N-acetylglucosamine catabolic process"/>
    <property type="evidence" value="ECO:0007669"/>
    <property type="project" value="TreeGrafter"/>
</dbReference>
<dbReference type="InterPro" id="IPR037171">
    <property type="entry name" value="NagB/RpiA_transferase-like"/>
</dbReference>
<gene>
    <name evidence="3" type="ORF">C8046_14260</name>
</gene>
<dbReference type="RefSeq" id="WP_109230014.1">
    <property type="nucleotide sequence ID" value="NZ_PYHR01000002.1"/>
</dbReference>
<dbReference type="InterPro" id="IPR006148">
    <property type="entry name" value="Glc/Gal-6P_isomerase"/>
</dbReference>
<organism evidence="3 4">
    <name type="scientific">Serinibacter arcticus</name>
    <dbReference type="NCBI Taxonomy" id="1655435"/>
    <lineage>
        <taxon>Bacteria</taxon>
        <taxon>Bacillati</taxon>
        <taxon>Actinomycetota</taxon>
        <taxon>Actinomycetes</taxon>
        <taxon>Micrococcales</taxon>
        <taxon>Beutenbergiaceae</taxon>
        <taxon>Serinibacter</taxon>
    </lineage>
</organism>
<dbReference type="GO" id="GO:0005975">
    <property type="term" value="P:carbohydrate metabolic process"/>
    <property type="evidence" value="ECO:0007669"/>
    <property type="project" value="InterPro"/>
</dbReference>
<protein>
    <submittedName>
        <fullName evidence="3">Glucosamine-6-phosphate deaminase</fullName>
    </submittedName>
</protein>
<dbReference type="SUPFAM" id="SSF100950">
    <property type="entry name" value="NagB/RpiA/CoA transferase-like"/>
    <property type="match status" value="1"/>
</dbReference>
<dbReference type="PANTHER" id="PTHR11280:SF6">
    <property type="entry name" value="GLUCOSAMINE-6-PHOSPHATE ISOMERASE NAGB"/>
    <property type="match status" value="1"/>
</dbReference>
<dbReference type="OrthoDB" id="9791139at2"/>
<keyword evidence="1" id="KW-0119">Carbohydrate metabolism</keyword>
<comment type="caution">
    <text evidence="3">The sequence shown here is derived from an EMBL/GenBank/DDBJ whole genome shotgun (WGS) entry which is preliminary data.</text>
</comment>
<dbReference type="EMBL" id="PYHR01000002">
    <property type="protein sequence ID" value="PWD51634.1"/>
    <property type="molecule type" value="Genomic_DNA"/>
</dbReference>
<sequence>MILTQHPLHVRTLPDAATLGEAAAAVAADRLRTAVSERGGARVMLAAAPSQAATLRALAQGYDIAWDRVEAFHMDDYVGLAPDAPQGFGAWLQRHLLDAVPIGRFHRIDVSAPPEEAAAAYRGAMGTAPFDVVLCGLGVNGHLAFNDPPADLADPLTARVVELDRTSRQQQVDEGHFPDLSAVPPQAVTVTIPRLLNARTLVVSVPTAAKRQAVRDTLEEPISGDHPGTALRTHPDAHLFLDPEADPR</sequence>
<evidence type="ECO:0000259" key="2">
    <source>
        <dbReference type="Pfam" id="PF01182"/>
    </source>
</evidence>
<feature type="domain" description="Glucosamine/galactosamine-6-phosphate isomerase" evidence="2">
    <location>
        <begin position="15"/>
        <end position="232"/>
    </location>
</feature>
<dbReference type="InterPro" id="IPR004547">
    <property type="entry name" value="Glucosamine6P_isomerase"/>
</dbReference>
<dbReference type="Gene3D" id="3.40.50.1360">
    <property type="match status" value="1"/>
</dbReference>
<proteinExistence type="predicted"/>
<dbReference type="GO" id="GO:0042802">
    <property type="term" value="F:identical protein binding"/>
    <property type="evidence" value="ECO:0007669"/>
    <property type="project" value="TreeGrafter"/>
</dbReference>
<dbReference type="Proteomes" id="UP000245166">
    <property type="component" value="Unassembled WGS sequence"/>
</dbReference>
<dbReference type="GO" id="GO:0004342">
    <property type="term" value="F:glucosamine-6-phosphate deaminase activity"/>
    <property type="evidence" value="ECO:0007669"/>
    <property type="project" value="InterPro"/>
</dbReference>
<dbReference type="AlphaFoldDB" id="A0A2U1ZXE4"/>